<dbReference type="InterPro" id="IPR036866">
    <property type="entry name" value="RibonucZ/Hydroxyglut_hydro"/>
</dbReference>
<evidence type="ECO:0000313" key="4">
    <source>
        <dbReference type="EMBL" id="TDP40608.1"/>
    </source>
</evidence>
<dbReference type="GO" id="GO:0004521">
    <property type="term" value="F:RNA endonuclease activity"/>
    <property type="evidence" value="ECO:0007669"/>
    <property type="project" value="TreeGrafter"/>
</dbReference>
<keyword evidence="5" id="KW-1185">Reference proteome</keyword>
<dbReference type="Gene3D" id="3.60.15.10">
    <property type="entry name" value="Ribonuclease Z/Hydroxyacylglutathione hydrolase-like"/>
    <property type="match status" value="1"/>
</dbReference>
<evidence type="ECO:0000259" key="2">
    <source>
        <dbReference type="SMART" id="SM00849"/>
    </source>
</evidence>
<dbReference type="Pfam" id="PF00753">
    <property type="entry name" value="Lactamase_B"/>
    <property type="match status" value="1"/>
</dbReference>
<dbReference type="CDD" id="cd16295">
    <property type="entry name" value="TTHA0252-CPSF-like_MBL-fold"/>
    <property type="match status" value="1"/>
</dbReference>
<dbReference type="AlphaFoldDB" id="A0A4R6PQ54"/>
<dbReference type="Pfam" id="PF07521">
    <property type="entry name" value="RMMBL"/>
    <property type="match status" value="1"/>
</dbReference>
<dbReference type="Gene3D" id="3.40.50.10890">
    <property type="match status" value="1"/>
</dbReference>
<organism evidence="4 5">
    <name type="scientific">Idiomarina aquatica</name>
    <dbReference type="NCBI Taxonomy" id="1327752"/>
    <lineage>
        <taxon>Bacteria</taxon>
        <taxon>Pseudomonadati</taxon>
        <taxon>Pseudomonadota</taxon>
        <taxon>Gammaproteobacteria</taxon>
        <taxon>Alteromonadales</taxon>
        <taxon>Idiomarinaceae</taxon>
        <taxon>Idiomarina</taxon>
    </lineage>
</organism>
<dbReference type="InterPro" id="IPR022712">
    <property type="entry name" value="Beta_Casp"/>
</dbReference>
<dbReference type="Proteomes" id="UP000295531">
    <property type="component" value="Unassembled WGS sequence"/>
</dbReference>
<evidence type="ECO:0000313" key="5">
    <source>
        <dbReference type="Proteomes" id="UP000295531"/>
    </source>
</evidence>
<keyword evidence="1" id="KW-0378">Hydrolase</keyword>
<proteinExistence type="predicted"/>
<evidence type="ECO:0000256" key="1">
    <source>
        <dbReference type="ARBA" id="ARBA00022801"/>
    </source>
</evidence>
<gene>
    <name evidence="4" type="ORF">DEU29_101152</name>
</gene>
<feature type="domain" description="Metallo-beta-lactamase" evidence="2">
    <location>
        <begin position="13"/>
        <end position="205"/>
    </location>
</feature>
<protein>
    <submittedName>
        <fullName evidence="4">Metallo-beta-lactamase family protein</fullName>
    </submittedName>
</protein>
<dbReference type="InterPro" id="IPR001279">
    <property type="entry name" value="Metallo-B-lactamas"/>
</dbReference>
<reference evidence="4 5" key="1">
    <citation type="submission" date="2019-03" db="EMBL/GenBank/DDBJ databases">
        <title>Freshwater and sediment microbial communities from various areas in North America, analyzing microbe dynamics in response to fracking.</title>
        <authorList>
            <person name="Lamendella R."/>
        </authorList>
    </citation>
    <scope>NUCLEOTIDE SEQUENCE [LARGE SCALE GENOMIC DNA]</scope>
    <source>
        <strain evidence="4 5">18_TX</strain>
    </source>
</reference>
<dbReference type="GO" id="GO:0016787">
    <property type="term" value="F:hydrolase activity"/>
    <property type="evidence" value="ECO:0007669"/>
    <property type="project" value="UniProtKB-KW"/>
</dbReference>
<accession>A0A4R6PQ54</accession>
<dbReference type="SUPFAM" id="SSF56281">
    <property type="entry name" value="Metallo-hydrolase/oxidoreductase"/>
    <property type="match status" value="1"/>
</dbReference>
<feature type="domain" description="Beta-Casp" evidence="3">
    <location>
        <begin position="236"/>
        <end position="369"/>
    </location>
</feature>
<sequence>MNIIHHGGFNQVTGSCHEILLSDHEHYLIDCGLAQGEDVTTDVDDEHFGINLSLAGLNAVLITHCHLDHIGRLPYLFAAGYKGPVICTSATAKLLPLVLADAVKVGISRNPELVEAVLARLGRQLQPVDYDHWLTLSDNCRIRFKNAGHIMGSAFIEMDTPTQRIVFSGDIGCKNTPLLPDPAPLEHADLLLLESTYGDRLHESREQRKQRLKQIINRCIEDRGAVLIPAFSMGRTQELLYEFEQIWHELASAGHQHFPEIVVDSPLASELTELYSELHELWDEEAKQRLSNGRHPLSFEHCHVIRDHDQHQALVNRLASTAEPVIIIAASGMCAGGRMVNYLKALLPDARTDVLFVGFQAQGTPGRDIQQYGPTGGYVVLDGEKITIKAAIHTLGGYSAHADQAELLDFIGSANGGVKQVRLIHGEPDAQAALAQKINARFSIPVETAAGTLGG</sequence>
<dbReference type="Pfam" id="PF10996">
    <property type="entry name" value="Beta-Casp"/>
    <property type="match status" value="1"/>
</dbReference>
<name>A0A4R6PQ54_9GAMM</name>
<dbReference type="RefSeq" id="WP_133538286.1">
    <property type="nucleotide sequence ID" value="NZ_SNXI01000001.1"/>
</dbReference>
<dbReference type="PANTHER" id="PTHR11203:SF37">
    <property type="entry name" value="INTEGRATOR COMPLEX SUBUNIT 11"/>
    <property type="match status" value="1"/>
</dbReference>
<evidence type="ECO:0000259" key="3">
    <source>
        <dbReference type="SMART" id="SM01027"/>
    </source>
</evidence>
<dbReference type="InterPro" id="IPR050698">
    <property type="entry name" value="MBL"/>
</dbReference>
<comment type="caution">
    <text evidence="4">The sequence shown here is derived from an EMBL/GenBank/DDBJ whole genome shotgun (WGS) entry which is preliminary data.</text>
</comment>
<dbReference type="OrthoDB" id="9803916at2"/>
<dbReference type="SMART" id="SM01027">
    <property type="entry name" value="Beta-Casp"/>
    <property type="match status" value="1"/>
</dbReference>
<dbReference type="InterPro" id="IPR011108">
    <property type="entry name" value="RMMBL"/>
</dbReference>
<dbReference type="PANTHER" id="PTHR11203">
    <property type="entry name" value="CLEAVAGE AND POLYADENYLATION SPECIFICITY FACTOR FAMILY MEMBER"/>
    <property type="match status" value="1"/>
</dbReference>
<dbReference type="SMART" id="SM00849">
    <property type="entry name" value="Lactamase_B"/>
    <property type="match status" value="1"/>
</dbReference>
<dbReference type="EMBL" id="SNXI01000001">
    <property type="protein sequence ID" value="TDP40608.1"/>
    <property type="molecule type" value="Genomic_DNA"/>
</dbReference>